<evidence type="ECO:0000313" key="9">
    <source>
        <dbReference type="Proteomes" id="UP000198703"/>
    </source>
</evidence>
<feature type="domain" description="FAD-binding" evidence="7">
    <location>
        <begin position="6"/>
        <end position="347"/>
    </location>
</feature>
<keyword evidence="4" id="KW-0560">Oxidoreductase</keyword>
<comment type="cofactor">
    <cofactor evidence="1">
        <name>FAD</name>
        <dbReference type="ChEBI" id="CHEBI:57692"/>
    </cofactor>
</comment>
<dbReference type="PANTHER" id="PTHR13789">
    <property type="entry name" value="MONOOXYGENASE"/>
    <property type="match status" value="1"/>
</dbReference>
<sequence length="395" mass="40469">MARRLKAAVAGAGLGGLFAAAALARAGLDVTVCEAAPALGEVGAGIQISPNGARLLARVGALEAVARQSVAPEAAAMRRGEDGGLIFSLPLGAAAVRRWGAPYLQVHRADLLAALRDAAAAAGARLRLGARATGAADGALLLGQGAEEADVVLAADGVRSTLRAALFGPVSPRFLGHVAWRATVPAEAAPGWAKPEATVWAGAGRHLVTYPLRAGALVNVVAVVERASWEGDGRTAESWSAPGAPDEMRAAFAGWAAAPLLAAVERCFLWGLFDRPPPPSWSRGRTALLGDACHPMLPFMAQGAVQAIEDGAALARLLRGARPDGVEAALAAYEAARRGRAEAVQARARANAGLFHQRPGPARALRRGVLGLGARLAPALAMGRLDWLYGHVEPA</sequence>
<dbReference type="AlphaFoldDB" id="A0A1H4A8B2"/>
<dbReference type="InterPro" id="IPR036188">
    <property type="entry name" value="FAD/NAD-bd_sf"/>
</dbReference>
<proteinExistence type="predicted"/>
<evidence type="ECO:0000313" key="8">
    <source>
        <dbReference type="EMBL" id="SEA31792.1"/>
    </source>
</evidence>
<accession>A0A1H4A8B2</accession>
<dbReference type="Gene3D" id="3.50.50.60">
    <property type="entry name" value="FAD/NAD(P)-binding domain"/>
    <property type="match status" value="1"/>
</dbReference>
<dbReference type="Pfam" id="PF01494">
    <property type="entry name" value="FAD_binding_3"/>
    <property type="match status" value="1"/>
</dbReference>
<name>A0A1H4A8B2_9RHOB</name>
<keyword evidence="3" id="KW-0274">FAD</keyword>
<dbReference type="InterPro" id="IPR002938">
    <property type="entry name" value="FAD-bd"/>
</dbReference>
<dbReference type="Proteomes" id="UP000198703">
    <property type="component" value="Unassembled WGS sequence"/>
</dbReference>
<feature type="signal peptide" evidence="6">
    <location>
        <begin position="1"/>
        <end position="24"/>
    </location>
</feature>
<dbReference type="SUPFAM" id="SSF54373">
    <property type="entry name" value="FAD-linked reductases, C-terminal domain"/>
    <property type="match status" value="1"/>
</dbReference>
<keyword evidence="2" id="KW-0285">Flavoprotein</keyword>
<evidence type="ECO:0000256" key="3">
    <source>
        <dbReference type="ARBA" id="ARBA00022827"/>
    </source>
</evidence>
<feature type="chain" id="PRO_5011462131" evidence="6">
    <location>
        <begin position="25"/>
        <end position="395"/>
    </location>
</feature>
<dbReference type="GO" id="GO:0004497">
    <property type="term" value="F:monooxygenase activity"/>
    <property type="evidence" value="ECO:0007669"/>
    <property type="project" value="UniProtKB-KW"/>
</dbReference>
<dbReference type="PRINTS" id="PR00420">
    <property type="entry name" value="RNGMNOXGNASE"/>
</dbReference>
<dbReference type="EMBL" id="FNQM01000004">
    <property type="protein sequence ID" value="SEA31792.1"/>
    <property type="molecule type" value="Genomic_DNA"/>
</dbReference>
<evidence type="ECO:0000256" key="1">
    <source>
        <dbReference type="ARBA" id="ARBA00001974"/>
    </source>
</evidence>
<dbReference type="PANTHER" id="PTHR13789:SF318">
    <property type="entry name" value="GERANYLGERANYL DIPHOSPHATE REDUCTASE"/>
    <property type="match status" value="1"/>
</dbReference>
<evidence type="ECO:0000256" key="4">
    <source>
        <dbReference type="ARBA" id="ARBA00023002"/>
    </source>
</evidence>
<evidence type="ECO:0000256" key="5">
    <source>
        <dbReference type="ARBA" id="ARBA00023033"/>
    </source>
</evidence>
<keyword evidence="9" id="KW-1185">Reference proteome</keyword>
<keyword evidence="5" id="KW-0503">Monooxygenase</keyword>
<protein>
    <submittedName>
        <fullName evidence="8">Salicylate hydroxylase</fullName>
    </submittedName>
</protein>
<evidence type="ECO:0000259" key="7">
    <source>
        <dbReference type="Pfam" id="PF01494"/>
    </source>
</evidence>
<organism evidence="8 9">
    <name type="scientific">Rubrimonas cliftonensis</name>
    <dbReference type="NCBI Taxonomy" id="89524"/>
    <lineage>
        <taxon>Bacteria</taxon>
        <taxon>Pseudomonadati</taxon>
        <taxon>Pseudomonadota</taxon>
        <taxon>Alphaproteobacteria</taxon>
        <taxon>Rhodobacterales</taxon>
        <taxon>Paracoccaceae</taxon>
        <taxon>Rubrimonas</taxon>
    </lineage>
</organism>
<keyword evidence="6" id="KW-0732">Signal</keyword>
<reference evidence="8 9" key="1">
    <citation type="submission" date="2016-10" db="EMBL/GenBank/DDBJ databases">
        <authorList>
            <person name="de Groot N.N."/>
        </authorList>
    </citation>
    <scope>NUCLEOTIDE SEQUENCE [LARGE SCALE GENOMIC DNA]</scope>
    <source>
        <strain evidence="8 9">DSM 15345</strain>
    </source>
</reference>
<evidence type="ECO:0000256" key="2">
    <source>
        <dbReference type="ARBA" id="ARBA00022630"/>
    </source>
</evidence>
<gene>
    <name evidence="8" type="ORF">SAMN05444370_10499</name>
</gene>
<dbReference type="InterPro" id="IPR050493">
    <property type="entry name" value="FAD-dep_Monooxygenase_BioMet"/>
</dbReference>
<dbReference type="SUPFAM" id="SSF51905">
    <property type="entry name" value="FAD/NAD(P)-binding domain"/>
    <property type="match status" value="1"/>
</dbReference>
<dbReference type="RefSeq" id="WP_175478817.1">
    <property type="nucleotide sequence ID" value="NZ_FNQM01000004.1"/>
</dbReference>
<dbReference type="GO" id="GO:0071949">
    <property type="term" value="F:FAD binding"/>
    <property type="evidence" value="ECO:0007669"/>
    <property type="project" value="InterPro"/>
</dbReference>
<dbReference type="STRING" id="89524.SAMN05444370_10499"/>
<evidence type="ECO:0000256" key="6">
    <source>
        <dbReference type="SAM" id="SignalP"/>
    </source>
</evidence>